<protein>
    <recommendedName>
        <fullName evidence="1">diguanylate cyclase</fullName>
        <ecNumber evidence="1">2.7.7.65</ecNumber>
    </recommendedName>
</protein>
<dbReference type="HOGENOM" id="CLU_000445_11_16_7"/>
<keyword evidence="5" id="KW-1185">Reference proteome</keyword>
<dbReference type="RefSeq" id="WP_015752774.1">
    <property type="nucleotide sequence ID" value="NC_013223.1"/>
</dbReference>
<dbReference type="Pfam" id="PF00990">
    <property type="entry name" value="GGDEF"/>
    <property type="match status" value="1"/>
</dbReference>
<dbReference type="GO" id="GO:0043709">
    <property type="term" value="P:cell adhesion involved in single-species biofilm formation"/>
    <property type="evidence" value="ECO:0007669"/>
    <property type="project" value="TreeGrafter"/>
</dbReference>
<dbReference type="PROSITE" id="PS50887">
    <property type="entry name" value="GGDEF"/>
    <property type="match status" value="1"/>
</dbReference>
<evidence type="ECO:0000259" key="3">
    <source>
        <dbReference type="PROSITE" id="PS50887"/>
    </source>
</evidence>
<dbReference type="InterPro" id="IPR000160">
    <property type="entry name" value="GGDEF_dom"/>
</dbReference>
<dbReference type="EMBL" id="CP001734">
    <property type="protein sequence ID" value="ACV69640.1"/>
    <property type="molecule type" value="Genomic_DNA"/>
</dbReference>
<dbReference type="InterPro" id="IPR029787">
    <property type="entry name" value="Nucleotide_cyclase"/>
</dbReference>
<evidence type="ECO:0000313" key="4">
    <source>
        <dbReference type="EMBL" id="ACV69640.1"/>
    </source>
</evidence>
<dbReference type="AlphaFoldDB" id="C8X5E3"/>
<dbReference type="PANTHER" id="PTHR45138">
    <property type="entry name" value="REGULATORY COMPONENTS OF SENSORY TRANSDUCTION SYSTEM"/>
    <property type="match status" value="1"/>
</dbReference>
<dbReference type="Gene3D" id="3.30.70.270">
    <property type="match status" value="1"/>
</dbReference>
<dbReference type="GO" id="GO:0005886">
    <property type="term" value="C:plasma membrane"/>
    <property type="evidence" value="ECO:0007669"/>
    <property type="project" value="TreeGrafter"/>
</dbReference>
<dbReference type="Proteomes" id="UP000001052">
    <property type="component" value="Chromosome"/>
</dbReference>
<dbReference type="GO" id="GO:0052621">
    <property type="term" value="F:diguanylate cyclase activity"/>
    <property type="evidence" value="ECO:0007669"/>
    <property type="project" value="UniProtKB-EC"/>
</dbReference>
<proteinExistence type="predicted"/>
<reference evidence="4 5" key="2">
    <citation type="journal article" date="2010" name="Stand. Genomic Sci.">
        <title>Complete genome sequence of Desulfohalobium retbaense type strain (HR(100)).</title>
        <authorList>
            <person name="Spring S."/>
            <person name="Nolan M."/>
            <person name="Lapidus A."/>
            <person name="Glavina Del Rio T."/>
            <person name="Copeland A."/>
            <person name="Tice H."/>
            <person name="Cheng J.F."/>
            <person name="Lucas S."/>
            <person name="Land M."/>
            <person name="Chen F."/>
            <person name="Bruce D."/>
            <person name="Goodwin L."/>
            <person name="Pitluck S."/>
            <person name="Ivanova N."/>
            <person name="Mavromatis K."/>
            <person name="Mikhailova N."/>
            <person name="Pati A."/>
            <person name="Chen A."/>
            <person name="Palaniappan K."/>
            <person name="Hauser L."/>
            <person name="Chang Y.J."/>
            <person name="Jeffries C.D."/>
            <person name="Munk C."/>
            <person name="Kiss H."/>
            <person name="Chain P."/>
            <person name="Han C."/>
            <person name="Brettin T."/>
            <person name="Detter J.C."/>
            <person name="Schuler E."/>
            <person name="Goker M."/>
            <person name="Rohde M."/>
            <person name="Bristow J."/>
            <person name="Eisen J.A."/>
            <person name="Markowitz V."/>
            <person name="Hugenholtz P."/>
            <person name="Kyrpides N.C."/>
            <person name="Klenk H.P."/>
        </authorList>
    </citation>
    <scope>NUCLEOTIDE SEQUENCE [LARGE SCALE GENOMIC DNA]</scope>
    <source>
        <strain evidence="4 5">DSM 5692</strain>
    </source>
</reference>
<reference evidence="5" key="1">
    <citation type="submission" date="2009-09" db="EMBL/GenBank/DDBJ databases">
        <title>The complete chromosome of Desulfohalobium retbaense DSM 5692.</title>
        <authorList>
            <consortium name="US DOE Joint Genome Institute (JGI-PGF)"/>
            <person name="Lucas S."/>
            <person name="Copeland A."/>
            <person name="Lapidus A."/>
            <person name="Glavina del Rio T."/>
            <person name="Dalin E."/>
            <person name="Tice H."/>
            <person name="Bruce D."/>
            <person name="Goodwin L."/>
            <person name="Pitluck S."/>
            <person name="Kyrpides N."/>
            <person name="Mavromatis K."/>
            <person name="Ivanova N."/>
            <person name="Mikhailova N."/>
            <person name="Munk A.C."/>
            <person name="Brettin T."/>
            <person name="Detter J.C."/>
            <person name="Han C."/>
            <person name="Tapia R."/>
            <person name="Larimer F."/>
            <person name="Land M."/>
            <person name="Hauser L."/>
            <person name="Markowitz V."/>
            <person name="Cheng J.-F."/>
            <person name="Hugenholtz P."/>
            <person name="Woyke T."/>
            <person name="Wu D."/>
            <person name="Spring S."/>
            <person name="Klenk H.-P."/>
            <person name="Eisen J.A."/>
        </authorList>
    </citation>
    <scope>NUCLEOTIDE SEQUENCE [LARGE SCALE GENOMIC DNA]</scope>
    <source>
        <strain evidence="5">DSM 5692</strain>
    </source>
</reference>
<dbReference type="STRING" id="485915.Dret_2357"/>
<dbReference type="EC" id="2.7.7.65" evidence="1"/>
<accession>C8X5E3</accession>
<dbReference type="InterPro" id="IPR043128">
    <property type="entry name" value="Rev_trsase/Diguanyl_cyclase"/>
</dbReference>
<dbReference type="GO" id="GO:1902201">
    <property type="term" value="P:negative regulation of bacterial-type flagellum-dependent cell motility"/>
    <property type="evidence" value="ECO:0007669"/>
    <property type="project" value="TreeGrafter"/>
</dbReference>
<evidence type="ECO:0000313" key="5">
    <source>
        <dbReference type="Proteomes" id="UP000001052"/>
    </source>
</evidence>
<dbReference type="SMART" id="SM00267">
    <property type="entry name" value="GGDEF"/>
    <property type="match status" value="1"/>
</dbReference>
<evidence type="ECO:0000256" key="1">
    <source>
        <dbReference type="ARBA" id="ARBA00012528"/>
    </source>
</evidence>
<dbReference type="OrthoDB" id="9790367at2"/>
<dbReference type="KEGG" id="drt:Dret_2357"/>
<evidence type="ECO:0000256" key="2">
    <source>
        <dbReference type="ARBA" id="ARBA00034247"/>
    </source>
</evidence>
<feature type="domain" description="GGDEF" evidence="3">
    <location>
        <begin position="111"/>
        <end position="248"/>
    </location>
</feature>
<comment type="catalytic activity">
    <reaction evidence="2">
        <text>2 GTP = 3',3'-c-di-GMP + 2 diphosphate</text>
        <dbReference type="Rhea" id="RHEA:24898"/>
        <dbReference type="ChEBI" id="CHEBI:33019"/>
        <dbReference type="ChEBI" id="CHEBI:37565"/>
        <dbReference type="ChEBI" id="CHEBI:58805"/>
        <dbReference type="EC" id="2.7.7.65"/>
    </reaction>
</comment>
<dbReference type="CDD" id="cd01949">
    <property type="entry name" value="GGDEF"/>
    <property type="match status" value="1"/>
</dbReference>
<name>C8X5E3_DESRD</name>
<sequence>MSDDSLFDQETQVIQEAEAIARDSRHADNPLLPPYTELLNEYKRLFRHTRRLVRMGDRMQKNLNTLNEELNAHKDVLSEMSYIDGLTGIANRRRFNETVEAEWQRGLRNNQALALVFLDLDYFKQYNDNYGHNLGDTCLIDVAKALQQSAKRCNDLVARYGGEEFVILLPDTDQEGAFAVGQKVLDNIRNLEIPHAFSPIAQVVTASVGVAVTIPGAERTPQDLIQTADAQLYAAKEAGRNQMQGRVLDHDA</sequence>
<dbReference type="InterPro" id="IPR050469">
    <property type="entry name" value="Diguanylate_Cyclase"/>
</dbReference>
<dbReference type="PANTHER" id="PTHR45138:SF9">
    <property type="entry name" value="DIGUANYLATE CYCLASE DGCM-RELATED"/>
    <property type="match status" value="1"/>
</dbReference>
<gene>
    <name evidence="4" type="ordered locus">Dret_2357</name>
</gene>
<organism evidence="4 5">
    <name type="scientific">Desulfohalobium retbaense (strain ATCC 49708 / DSM 5692 / JCM 16813 / HR100)</name>
    <dbReference type="NCBI Taxonomy" id="485915"/>
    <lineage>
        <taxon>Bacteria</taxon>
        <taxon>Pseudomonadati</taxon>
        <taxon>Thermodesulfobacteriota</taxon>
        <taxon>Desulfovibrionia</taxon>
        <taxon>Desulfovibrionales</taxon>
        <taxon>Desulfohalobiaceae</taxon>
        <taxon>Desulfohalobium</taxon>
    </lineage>
</organism>
<dbReference type="FunFam" id="3.30.70.270:FF:000001">
    <property type="entry name" value="Diguanylate cyclase domain protein"/>
    <property type="match status" value="1"/>
</dbReference>
<dbReference type="eggNOG" id="COG3706">
    <property type="taxonomic scope" value="Bacteria"/>
</dbReference>
<dbReference type="NCBIfam" id="TIGR00254">
    <property type="entry name" value="GGDEF"/>
    <property type="match status" value="1"/>
</dbReference>
<dbReference type="SUPFAM" id="SSF55073">
    <property type="entry name" value="Nucleotide cyclase"/>
    <property type="match status" value="1"/>
</dbReference>